<dbReference type="EMBL" id="CABFMQ020000082">
    <property type="protein sequence ID" value="VTZ50561.1"/>
    <property type="molecule type" value="Genomic_DNA"/>
</dbReference>
<evidence type="ECO:0000313" key="1">
    <source>
        <dbReference type="EMBL" id="VTZ50561.1"/>
    </source>
</evidence>
<name>A0A8B6M7Y2_METTU</name>
<gene>
    <name evidence="1" type="ORF">MPC4_250069</name>
</gene>
<comment type="caution">
    <text evidence="1">The sequence shown here is derived from an EMBL/GenBank/DDBJ whole genome shotgun (WGS) entry which is preliminary data.</text>
</comment>
<evidence type="ECO:0000313" key="2">
    <source>
        <dbReference type="Proteomes" id="UP000485880"/>
    </source>
</evidence>
<reference evidence="1 2" key="1">
    <citation type="submission" date="2019-05" db="EMBL/GenBank/DDBJ databases">
        <authorList>
            <person name="Farhan Ul Haque M."/>
        </authorList>
    </citation>
    <scope>NUCLEOTIDE SEQUENCE [LARGE SCALE GENOMIC DNA]</scope>
    <source>
        <strain evidence="1">2</strain>
    </source>
</reference>
<proteinExistence type="predicted"/>
<accession>A0A8B6M7Y2</accession>
<keyword evidence="2" id="KW-1185">Reference proteome</keyword>
<dbReference type="Proteomes" id="UP000485880">
    <property type="component" value="Unassembled WGS sequence"/>
</dbReference>
<sequence length="40" mass="4741">MFLLNSLVEGTFRQRNKLLYYEVFALIGRGRESYTKQTPT</sequence>
<organism evidence="1 2">
    <name type="scientific">Methylocella tundrae</name>
    <dbReference type="NCBI Taxonomy" id="227605"/>
    <lineage>
        <taxon>Bacteria</taxon>
        <taxon>Pseudomonadati</taxon>
        <taxon>Pseudomonadota</taxon>
        <taxon>Alphaproteobacteria</taxon>
        <taxon>Hyphomicrobiales</taxon>
        <taxon>Beijerinckiaceae</taxon>
        <taxon>Methylocella</taxon>
    </lineage>
</organism>
<dbReference type="AlphaFoldDB" id="A0A8B6M7Y2"/>
<protein>
    <submittedName>
        <fullName evidence="1">Uncharacterized protein</fullName>
    </submittedName>
</protein>